<evidence type="ECO:0000256" key="1">
    <source>
        <dbReference type="SAM" id="Phobius"/>
    </source>
</evidence>
<evidence type="ECO:0000313" key="2">
    <source>
        <dbReference type="EMBL" id="NIA55961.1"/>
    </source>
</evidence>
<keyword evidence="1" id="KW-0472">Membrane</keyword>
<keyword evidence="1" id="KW-1133">Transmembrane helix</keyword>
<comment type="caution">
    <text evidence="2">The sequence shown here is derived from an EMBL/GenBank/DDBJ whole genome shotgun (WGS) entry which is preliminary data.</text>
</comment>
<keyword evidence="3" id="KW-1185">Reference proteome</keyword>
<feature type="transmembrane region" description="Helical" evidence="1">
    <location>
        <begin position="13"/>
        <end position="32"/>
    </location>
</feature>
<dbReference type="Proteomes" id="UP000716322">
    <property type="component" value="Unassembled WGS sequence"/>
</dbReference>
<sequence length="55" mass="6045">MASIGASLTLADVGTAVGIATAVLTCLTNTLYTYRRDRREQRECEARLAQLERQS</sequence>
<evidence type="ECO:0000313" key="3">
    <source>
        <dbReference type="Proteomes" id="UP000716322"/>
    </source>
</evidence>
<proteinExistence type="predicted"/>
<organism evidence="2 3">
    <name type="scientific">Telluria antibiotica</name>
    <dbReference type="NCBI Taxonomy" id="2717319"/>
    <lineage>
        <taxon>Bacteria</taxon>
        <taxon>Pseudomonadati</taxon>
        <taxon>Pseudomonadota</taxon>
        <taxon>Betaproteobacteria</taxon>
        <taxon>Burkholderiales</taxon>
        <taxon>Oxalobacteraceae</taxon>
        <taxon>Telluria group</taxon>
        <taxon>Telluria</taxon>
    </lineage>
</organism>
<gene>
    <name evidence="2" type="ORF">HAV22_20205</name>
</gene>
<keyword evidence="1" id="KW-0812">Transmembrane</keyword>
<name>A0ABX0PGJ6_9BURK</name>
<accession>A0ABX0PGJ6</accession>
<protein>
    <submittedName>
        <fullName evidence="2">Holin</fullName>
    </submittedName>
</protein>
<dbReference type="EMBL" id="JAAQOM010000012">
    <property type="protein sequence ID" value="NIA55961.1"/>
    <property type="molecule type" value="Genomic_DNA"/>
</dbReference>
<reference evidence="2 3" key="1">
    <citation type="submission" date="2020-03" db="EMBL/GenBank/DDBJ databases">
        <title>Genome sequence of strain Massilia sp. TW-1.</title>
        <authorList>
            <person name="Chaudhary D.K."/>
        </authorList>
    </citation>
    <scope>NUCLEOTIDE SEQUENCE [LARGE SCALE GENOMIC DNA]</scope>
    <source>
        <strain evidence="2 3">TW-1</strain>
    </source>
</reference>